<feature type="binding site" evidence="7">
    <location>
        <position position="120"/>
    </location>
    <ligand>
        <name>Zn(2+)</name>
        <dbReference type="ChEBI" id="CHEBI:29105"/>
        <note>catalytic</note>
    </ligand>
</feature>
<keyword evidence="2 7" id="KW-0540">Nuclease</keyword>
<dbReference type="SUPFAM" id="SSF55486">
    <property type="entry name" value="Metalloproteases ('zincins'), catalytic domain"/>
    <property type="match status" value="1"/>
</dbReference>
<keyword evidence="7" id="KW-0690">Ribosome biogenesis</keyword>
<evidence type="ECO:0000256" key="5">
    <source>
        <dbReference type="ARBA" id="ARBA00022801"/>
    </source>
</evidence>
<dbReference type="GO" id="GO:0005737">
    <property type="term" value="C:cytoplasm"/>
    <property type="evidence" value="ECO:0007669"/>
    <property type="project" value="UniProtKB-SubCell"/>
</dbReference>
<evidence type="ECO:0000256" key="7">
    <source>
        <dbReference type="HAMAP-Rule" id="MF_00009"/>
    </source>
</evidence>
<evidence type="ECO:0000313" key="9">
    <source>
        <dbReference type="Proteomes" id="UP000019678"/>
    </source>
</evidence>
<feature type="binding site" evidence="7">
    <location>
        <position position="114"/>
    </location>
    <ligand>
        <name>Zn(2+)</name>
        <dbReference type="ChEBI" id="CHEBI:29105"/>
        <note>catalytic</note>
    </ligand>
</feature>
<dbReference type="Proteomes" id="UP000019678">
    <property type="component" value="Unassembled WGS sequence"/>
</dbReference>
<dbReference type="Pfam" id="PF02130">
    <property type="entry name" value="YbeY"/>
    <property type="match status" value="1"/>
</dbReference>
<proteinExistence type="inferred from homology"/>
<evidence type="ECO:0000256" key="3">
    <source>
        <dbReference type="ARBA" id="ARBA00022723"/>
    </source>
</evidence>
<name>A0A017TAE2_9BACT</name>
<comment type="cofactor">
    <cofactor evidence="7">
        <name>Zn(2+)</name>
        <dbReference type="ChEBI" id="CHEBI:29105"/>
    </cofactor>
    <text evidence="7">Binds 1 zinc ion.</text>
</comment>
<gene>
    <name evidence="7" type="primary">ybeY</name>
    <name evidence="8" type="ORF">CAP_3099</name>
</gene>
<dbReference type="AlphaFoldDB" id="A0A017TAE2"/>
<evidence type="ECO:0000256" key="6">
    <source>
        <dbReference type="ARBA" id="ARBA00022833"/>
    </source>
</evidence>
<dbReference type="InterPro" id="IPR023091">
    <property type="entry name" value="MetalPrtase_cat_dom_sf_prd"/>
</dbReference>
<keyword evidence="5 7" id="KW-0378">Hydrolase</keyword>
<evidence type="ECO:0000256" key="4">
    <source>
        <dbReference type="ARBA" id="ARBA00022759"/>
    </source>
</evidence>
<dbReference type="GO" id="GO:0006364">
    <property type="term" value="P:rRNA processing"/>
    <property type="evidence" value="ECO:0007669"/>
    <property type="project" value="UniProtKB-UniRule"/>
</dbReference>
<dbReference type="GO" id="GO:0008270">
    <property type="term" value="F:zinc ion binding"/>
    <property type="evidence" value="ECO:0007669"/>
    <property type="project" value="UniProtKB-UniRule"/>
</dbReference>
<dbReference type="NCBIfam" id="TIGR00043">
    <property type="entry name" value="rRNA maturation RNase YbeY"/>
    <property type="match status" value="1"/>
</dbReference>
<dbReference type="InterPro" id="IPR002036">
    <property type="entry name" value="YbeY"/>
</dbReference>
<evidence type="ECO:0000256" key="2">
    <source>
        <dbReference type="ARBA" id="ARBA00022722"/>
    </source>
</evidence>
<dbReference type="EC" id="3.1.-.-" evidence="7"/>
<dbReference type="Gene3D" id="3.40.390.30">
    <property type="entry name" value="Metalloproteases ('zincins'), catalytic domain"/>
    <property type="match status" value="1"/>
</dbReference>
<dbReference type="STRING" id="1192034.CAP_3099"/>
<keyword evidence="9" id="KW-1185">Reference proteome</keyword>
<reference evidence="8 9" key="1">
    <citation type="submission" date="2013-05" db="EMBL/GenBank/DDBJ databases">
        <title>Genome assembly of Chondromyces apiculatus DSM 436.</title>
        <authorList>
            <person name="Sharma G."/>
            <person name="Khatri I."/>
            <person name="Kaur C."/>
            <person name="Mayilraj S."/>
            <person name="Subramanian S."/>
        </authorList>
    </citation>
    <scope>NUCLEOTIDE SEQUENCE [LARGE SCALE GENOMIC DNA]</scope>
    <source>
        <strain evidence="8 9">DSM 436</strain>
    </source>
</reference>
<organism evidence="8 9">
    <name type="scientific">Chondromyces apiculatus DSM 436</name>
    <dbReference type="NCBI Taxonomy" id="1192034"/>
    <lineage>
        <taxon>Bacteria</taxon>
        <taxon>Pseudomonadati</taxon>
        <taxon>Myxococcota</taxon>
        <taxon>Polyangia</taxon>
        <taxon>Polyangiales</taxon>
        <taxon>Polyangiaceae</taxon>
        <taxon>Chondromyces</taxon>
    </lineage>
</organism>
<evidence type="ECO:0000313" key="8">
    <source>
        <dbReference type="EMBL" id="EYF05551.1"/>
    </source>
</evidence>
<comment type="function">
    <text evidence="7">Single strand-specific metallo-endoribonuclease involved in late-stage 70S ribosome quality control and in maturation of the 3' terminus of the 16S rRNA.</text>
</comment>
<dbReference type="PANTHER" id="PTHR46986">
    <property type="entry name" value="ENDORIBONUCLEASE YBEY, CHLOROPLASTIC"/>
    <property type="match status" value="1"/>
</dbReference>
<keyword evidence="7" id="KW-0698">rRNA processing</keyword>
<keyword evidence="7" id="KW-0963">Cytoplasm</keyword>
<dbReference type="GO" id="GO:0004521">
    <property type="term" value="F:RNA endonuclease activity"/>
    <property type="evidence" value="ECO:0007669"/>
    <property type="project" value="UniProtKB-UniRule"/>
</dbReference>
<keyword evidence="6 7" id="KW-0862">Zinc</keyword>
<dbReference type="InterPro" id="IPR020549">
    <property type="entry name" value="YbeY_CS"/>
</dbReference>
<dbReference type="EMBL" id="ASRX01000022">
    <property type="protein sequence ID" value="EYF05551.1"/>
    <property type="molecule type" value="Genomic_DNA"/>
</dbReference>
<dbReference type="PROSITE" id="PS01306">
    <property type="entry name" value="UPF0054"/>
    <property type="match status" value="1"/>
</dbReference>
<protein>
    <recommendedName>
        <fullName evidence="7">Endoribonuclease YbeY</fullName>
        <ecNumber evidence="7">3.1.-.-</ecNumber>
    </recommendedName>
</protein>
<sequence length="161" mass="18067">MTTRGGPFEGPSPATMQRRAEKMLSHLKLRSVELSVALVDDATIHTLNRDYRHKDKPTDVLAFPLDEEGGPSPQGRRLLGDVILSVDTARRQARQRRRPLLDEMTMLLGHGLLHLIGYDHQTDAEEQEMTALTRELEAVAARRMTAQPAVTPASRRARRTP</sequence>
<comment type="similarity">
    <text evidence="1 7">Belongs to the endoribonuclease YbeY family.</text>
</comment>
<feature type="binding site" evidence="7">
    <location>
        <position position="110"/>
    </location>
    <ligand>
        <name>Zn(2+)</name>
        <dbReference type="ChEBI" id="CHEBI:29105"/>
        <note>catalytic</note>
    </ligand>
</feature>
<comment type="caution">
    <text evidence="8">The sequence shown here is derived from an EMBL/GenBank/DDBJ whole genome shotgun (WGS) entry which is preliminary data.</text>
</comment>
<dbReference type="HAMAP" id="MF_00009">
    <property type="entry name" value="Endoribonucl_YbeY"/>
    <property type="match status" value="1"/>
</dbReference>
<keyword evidence="4 7" id="KW-0255">Endonuclease</keyword>
<comment type="subcellular location">
    <subcellularLocation>
        <location evidence="7">Cytoplasm</location>
    </subcellularLocation>
</comment>
<dbReference type="PANTHER" id="PTHR46986:SF1">
    <property type="entry name" value="ENDORIBONUCLEASE YBEY, CHLOROPLASTIC"/>
    <property type="match status" value="1"/>
</dbReference>
<evidence type="ECO:0000256" key="1">
    <source>
        <dbReference type="ARBA" id="ARBA00010875"/>
    </source>
</evidence>
<dbReference type="eggNOG" id="COG0319">
    <property type="taxonomic scope" value="Bacteria"/>
</dbReference>
<keyword evidence="3 7" id="KW-0479">Metal-binding</keyword>
<accession>A0A017TAE2</accession>
<dbReference type="GO" id="GO:0004222">
    <property type="term" value="F:metalloendopeptidase activity"/>
    <property type="evidence" value="ECO:0007669"/>
    <property type="project" value="InterPro"/>
</dbReference>